<accession>A0A9N9R5K4</accession>
<dbReference type="EMBL" id="OU893351">
    <property type="protein sequence ID" value="CAG9790079.1"/>
    <property type="molecule type" value="Genomic_DNA"/>
</dbReference>
<evidence type="ECO:0000313" key="2">
    <source>
        <dbReference type="Proteomes" id="UP001153714"/>
    </source>
</evidence>
<evidence type="ECO:0000313" key="1">
    <source>
        <dbReference type="EMBL" id="CAG9790079.1"/>
    </source>
</evidence>
<dbReference type="Proteomes" id="UP001153714">
    <property type="component" value="Chromosome 20"/>
</dbReference>
<proteinExistence type="predicted"/>
<dbReference type="OrthoDB" id="7340056at2759"/>
<gene>
    <name evidence="1" type="ORF">DIATSA_LOCUS7768</name>
</gene>
<dbReference type="AlphaFoldDB" id="A0A9N9R5K4"/>
<reference evidence="1" key="2">
    <citation type="submission" date="2022-10" db="EMBL/GenBank/DDBJ databases">
        <authorList>
            <consortium name="ENA_rothamsted_submissions"/>
            <consortium name="culmorum"/>
            <person name="King R."/>
        </authorList>
    </citation>
    <scope>NUCLEOTIDE SEQUENCE</scope>
</reference>
<keyword evidence="2" id="KW-1185">Reference proteome</keyword>
<organism evidence="1 2">
    <name type="scientific">Diatraea saccharalis</name>
    <name type="common">sugarcane borer</name>
    <dbReference type="NCBI Taxonomy" id="40085"/>
    <lineage>
        <taxon>Eukaryota</taxon>
        <taxon>Metazoa</taxon>
        <taxon>Ecdysozoa</taxon>
        <taxon>Arthropoda</taxon>
        <taxon>Hexapoda</taxon>
        <taxon>Insecta</taxon>
        <taxon>Pterygota</taxon>
        <taxon>Neoptera</taxon>
        <taxon>Endopterygota</taxon>
        <taxon>Lepidoptera</taxon>
        <taxon>Glossata</taxon>
        <taxon>Ditrysia</taxon>
        <taxon>Pyraloidea</taxon>
        <taxon>Crambidae</taxon>
        <taxon>Crambinae</taxon>
        <taxon>Diatraea</taxon>
    </lineage>
</organism>
<sequence length="100" mass="11268">MNLDGILYSSLKVSQTTVIYQNSRLPAIAFILSDNTTKQLFDDIGWIIVKAVDEEKYNDVSSINPVMGYRTGEGFKWFADWNLPTTHGVYKVVGFATDKV</sequence>
<protein>
    <submittedName>
        <fullName evidence="1">Uncharacterized protein</fullName>
    </submittedName>
</protein>
<name>A0A9N9R5K4_9NEOP</name>
<reference evidence="1" key="1">
    <citation type="submission" date="2021-12" db="EMBL/GenBank/DDBJ databases">
        <authorList>
            <person name="King R."/>
        </authorList>
    </citation>
    <scope>NUCLEOTIDE SEQUENCE</scope>
</reference>